<dbReference type="GO" id="GO:0003677">
    <property type="term" value="F:DNA binding"/>
    <property type="evidence" value="ECO:0007669"/>
    <property type="project" value="UniProtKB-KW"/>
</dbReference>
<dbReference type="GO" id="GO:0016987">
    <property type="term" value="F:sigma factor activity"/>
    <property type="evidence" value="ECO:0007669"/>
    <property type="project" value="UniProtKB-KW"/>
</dbReference>
<evidence type="ECO:0000256" key="5">
    <source>
        <dbReference type="ARBA" id="ARBA00023163"/>
    </source>
</evidence>
<dbReference type="Pfam" id="PF04545">
    <property type="entry name" value="Sigma70_r4"/>
    <property type="match status" value="1"/>
</dbReference>
<dbReference type="SUPFAM" id="SSF88659">
    <property type="entry name" value="Sigma3 and sigma4 domains of RNA polymerase sigma factors"/>
    <property type="match status" value="1"/>
</dbReference>
<evidence type="ECO:0000256" key="3">
    <source>
        <dbReference type="ARBA" id="ARBA00023082"/>
    </source>
</evidence>
<protein>
    <submittedName>
        <fullName evidence="8">RNA polymerase sigma factor SigL</fullName>
    </submittedName>
</protein>
<dbReference type="KEGG" id="afs:AFR_12935"/>
<keyword evidence="4" id="KW-0238">DNA-binding</keyword>
<accession>U5VV44</accession>
<keyword evidence="5" id="KW-0804">Transcription</keyword>
<feature type="domain" description="RNA polymerase sigma-70 region 4" evidence="7">
    <location>
        <begin position="127"/>
        <end position="176"/>
    </location>
</feature>
<comment type="similarity">
    <text evidence="1">Belongs to the sigma-70 factor family. ECF subfamily.</text>
</comment>
<proteinExistence type="inferred from homology"/>
<dbReference type="PATRIC" id="fig|1246995.3.peg.2627"/>
<dbReference type="NCBIfam" id="TIGR02937">
    <property type="entry name" value="sigma70-ECF"/>
    <property type="match status" value="1"/>
</dbReference>
<evidence type="ECO:0000256" key="2">
    <source>
        <dbReference type="ARBA" id="ARBA00023015"/>
    </source>
</evidence>
<dbReference type="InterPro" id="IPR014284">
    <property type="entry name" value="RNA_pol_sigma-70_dom"/>
</dbReference>
<dbReference type="eggNOG" id="COG1595">
    <property type="taxonomic scope" value="Bacteria"/>
</dbReference>
<gene>
    <name evidence="8" type="ORF">AFR_12935</name>
</gene>
<sequence length="184" mass="21308">MDFVSAPVLENSGTVFRAREQRLRVVYDANAGALLRYLRRLTYDQPESAEDLLQETMLRAWRKVDELPSGAESVRRWLFTVARNLTIDAVRARLARPSEFDWDDLTQFPMADDTLDRALTRRTVDDALRRLTPEHRAVLVHLYYRDAPVSEVAADMGVPHGTIRSRAFYALRTVREFLERDDTP</sequence>
<reference evidence="8 9" key="1">
    <citation type="journal article" date="2014" name="J. Biotechnol.">
        <title>Complete genome sequence of the actinobacterium Actinoplanes friuliensis HAG 010964, producer of the lipopeptide antibiotic friulimycin.</title>
        <authorList>
            <person name="Ruckert C."/>
            <person name="Szczepanowski R."/>
            <person name="Albersmeier A."/>
            <person name="Goesmann A."/>
            <person name="Fischer N."/>
            <person name="Steinkamper A."/>
            <person name="Puhler A."/>
            <person name="Biener R."/>
            <person name="Schwartz D."/>
            <person name="Kalinowski J."/>
        </authorList>
    </citation>
    <scope>NUCLEOTIDE SEQUENCE [LARGE SCALE GENOMIC DNA]</scope>
    <source>
        <strain evidence="8 9">DSM 7358</strain>
    </source>
</reference>
<dbReference type="EMBL" id="CP006272">
    <property type="protein sequence ID" value="AGZ40873.1"/>
    <property type="molecule type" value="Genomic_DNA"/>
</dbReference>
<dbReference type="InterPro" id="IPR013324">
    <property type="entry name" value="RNA_pol_sigma_r3/r4-like"/>
</dbReference>
<dbReference type="InterPro" id="IPR013325">
    <property type="entry name" value="RNA_pol_sigma_r2"/>
</dbReference>
<dbReference type="InterPro" id="IPR007630">
    <property type="entry name" value="RNA_pol_sigma70_r4"/>
</dbReference>
<dbReference type="Pfam" id="PF04542">
    <property type="entry name" value="Sigma70_r2"/>
    <property type="match status" value="1"/>
</dbReference>
<keyword evidence="9" id="KW-1185">Reference proteome</keyword>
<dbReference type="GO" id="GO:0006352">
    <property type="term" value="P:DNA-templated transcription initiation"/>
    <property type="evidence" value="ECO:0007669"/>
    <property type="project" value="InterPro"/>
</dbReference>
<keyword evidence="3" id="KW-0731">Sigma factor</keyword>
<keyword evidence="2" id="KW-0805">Transcription regulation</keyword>
<dbReference type="PANTHER" id="PTHR43133">
    <property type="entry name" value="RNA POLYMERASE ECF-TYPE SIGMA FACTO"/>
    <property type="match status" value="1"/>
</dbReference>
<evidence type="ECO:0000259" key="7">
    <source>
        <dbReference type="Pfam" id="PF04545"/>
    </source>
</evidence>
<dbReference type="HOGENOM" id="CLU_047691_9_4_11"/>
<evidence type="ECO:0000313" key="9">
    <source>
        <dbReference type="Proteomes" id="UP000017746"/>
    </source>
</evidence>
<evidence type="ECO:0000256" key="1">
    <source>
        <dbReference type="ARBA" id="ARBA00010641"/>
    </source>
</evidence>
<dbReference type="Gene3D" id="1.10.10.10">
    <property type="entry name" value="Winged helix-like DNA-binding domain superfamily/Winged helix DNA-binding domain"/>
    <property type="match status" value="1"/>
</dbReference>
<dbReference type="STRING" id="1246995.AFR_12935"/>
<dbReference type="AlphaFoldDB" id="U5VV44"/>
<dbReference type="Gene3D" id="1.10.1740.10">
    <property type="match status" value="1"/>
</dbReference>
<feature type="domain" description="RNA polymerase sigma-70 region 2" evidence="6">
    <location>
        <begin position="27"/>
        <end position="93"/>
    </location>
</feature>
<evidence type="ECO:0000259" key="6">
    <source>
        <dbReference type="Pfam" id="PF04542"/>
    </source>
</evidence>
<dbReference type="InterPro" id="IPR036388">
    <property type="entry name" value="WH-like_DNA-bd_sf"/>
</dbReference>
<dbReference type="PANTHER" id="PTHR43133:SF52">
    <property type="entry name" value="ECF RNA POLYMERASE SIGMA FACTOR SIGL"/>
    <property type="match status" value="1"/>
</dbReference>
<organism evidence="8 9">
    <name type="scientific">Actinoplanes friuliensis DSM 7358</name>
    <dbReference type="NCBI Taxonomy" id="1246995"/>
    <lineage>
        <taxon>Bacteria</taxon>
        <taxon>Bacillati</taxon>
        <taxon>Actinomycetota</taxon>
        <taxon>Actinomycetes</taxon>
        <taxon>Micromonosporales</taxon>
        <taxon>Micromonosporaceae</taxon>
        <taxon>Actinoplanes</taxon>
    </lineage>
</organism>
<dbReference type="Proteomes" id="UP000017746">
    <property type="component" value="Chromosome"/>
</dbReference>
<dbReference type="InterPro" id="IPR007627">
    <property type="entry name" value="RNA_pol_sigma70_r2"/>
</dbReference>
<evidence type="ECO:0000313" key="8">
    <source>
        <dbReference type="EMBL" id="AGZ40873.1"/>
    </source>
</evidence>
<dbReference type="InterPro" id="IPR039425">
    <property type="entry name" value="RNA_pol_sigma-70-like"/>
</dbReference>
<dbReference type="SUPFAM" id="SSF88946">
    <property type="entry name" value="Sigma2 domain of RNA polymerase sigma factors"/>
    <property type="match status" value="1"/>
</dbReference>
<name>U5VV44_9ACTN</name>
<evidence type="ECO:0000256" key="4">
    <source>
        <dbReference type="ARBA" id="ARBA00023125"/>
    </source>
</evidence>